<name>A0A9Q6PW21_PISSA</name>
<dbReference type="RefSeq" id="WP_155047205.1">
    <property type="nucleotide sequence ID" value="NZ_CP038893.1"/>
</dbReference>
<sequence length="73" mass="8022">MLKLYASKYSGKKVSDQKKYGGLAQALFLAVTNDHNFKGCKSANERFSYVENLNALLFAFKAGTLQGETPSVI</sequence>
<protein>
    <submittedName>
        <fullName evidence="1">Uncharacterized protein</fullName>
    </submittedName>
</protein>
<accession>A0A9Q6PW21</accession>
<gene>
    <name evidence="1" type="ORF">Psal009_01166</name>
</gene>
<dbReference type="EMBL" id="CP038908">
    <property type="protein sequence ID" value="QGO05278.1"/>
    <property type="molecule type" value="Genomic_DNA"/>
</dbReference>
<dbReference type="Proteomes" id="UP000422232">
    <property type="component" value="Chromosome"/>
</dbReference>
<keyword evidence="2" id="KW-1185">Reference proteome</keyword>
<reference evidence="1 2" key="1">
    <citation type="submission" date="2019-04" db="EMBL/GenBank/DDBJ databases">
        <title>Complete genome sequencing of Piscirickettsia salmonis strain Psal-009.</title>
        <authorList>
            <person name="Schober I."/>
            <person name="Bunk B."/>
            <person name="Sproer C."/>
            <person name="Carril G.P."/>
            <person name="Riedel T."/>
            <person name="Flores-Herrera P.A."/>
            <person name="Nourdin-Galindo G."/>
            <person name="Marshall S.H."/>
            <person name="Overmann J."/>
        </authorList>
    </citation>
    <scope>NUCLEOTIDE SEQUENCE [LARGE SCALE GENOMIC DNA]</scope>
    <source>
        <strain evidence="1 2">Psal-009</strain>
    </source>
</reference>
<evidence type="ECO:0000313" key="2">
    <source>
        <dbReference type="Proteomes" id="UP000422232"/>
    </source>
</evidence>
<proteinExistence type="predicted"/>
<organism evidence="1 2">
    <name type="scientific">Piscirickettsia salmonis</name>
    <dbReference type="NCBI Taxonomy" id="1238"/>
    <lineage>
        <taxon>Bacteria</taxon>
        <taxon>Pseudomonadati</taxon>
        <taxon>Pseudomonadota</taxon>
        <taxon>Gammaproteobacteria</taxon>
        <taxon>Thiotrichales</taxon>
        <taxon>Piscirickettsiaceae</taxon>
        <taxon>Piscirickettsia</taxon>
    </lineage>
</organism>
<evidence type="ECO:0000313" key="1">
    <source>
        <dbReference type="EMBL" id="QGO05278.1"/>
    </source>
</evidence>
<dbReference type="AlphaFoldDB" id="A0A9Q6PW21"/>